<dbReference type="Pfam" id="PF25137">
    <property type="entry name" value="ADH_Fe_C"/>
    <property type="match status" value="1"/>
</dbReference>
<name>A0A9D2FPQ5_9FIRM</name>
<feature type="domain" description="Fe-containing alcohol dehydrogenase-like C-terminal" evidence="3">
    <location>
        <begin position="193"/>
        <end position="391"/>
    </location>
</feature>
<evidence type="ECO:0000259" key="2">
    <source>
        <dbReference type="Pfam" id="PF00465"/>
    </source>
</evidence>
<dbReference type="GO" id="GO:0008106">
    <property type="term" value="F:alcohol dehydrogenase (NADP+) activity"/>
    <property type="evidence" value="ECO:0007669"/>
    <property type="project" value="TreeGrafter"/>
</dbReference>
<dbReference type="GO" id="GO:1990002">
    <property type="term" value="F:methylglyoxal reductase (NADPH) (acetol producing) activity"/>
    <property type="evidence" value="ECO:0007669"/>
    <property type="project" value="TreeGrafter"/>
</dbReference>
<sequence length="393" mass="43508">MQNFVYYAPTEVIFGKGVEADTGRAAKKWGATRVLLVYGGGSVRKSGLLQRIQQALEDENIYWEELGGVKPNPRLSLAEEGVQRALDMKADFILAVGGGSVIDTAKGIAHGTANPGVKLWDIWTQKTALEKSLPVGVVLTIAAAGSEMSDSAVLTNEETGRKQGLSTPFNRVKFAVMNPELTYTLPKYQITCGIVDIMMHTLDRYFTHSKGNEMTDEIAEALLRTVIRNGRKAMENPKDYDAFSELMWCSSLSHNGITGLGAEKDFAPHKIGHELSAKYDVAHGASLSAVWEAWAEYVYMEEPARFALYARKVWGISEEDDIEAARKGIQATVEYFRSLHMPVSIGELETGILKEEELLDMARRATGNDSFTVAKFKELHQQDVLEILRMANH</sequence>
<dbReference type="Gene3D" id="1.20.1090.10">
    <property type="entry name" value="Dehydroquinate synthase-like - alpha domain"/>
    <property type="match status" value="1"/>
</dbReference>
<evidence type="ECO:0000256" key="1">
    <source>
        <dbReference type="ARBA" id="ARBA00023002"/>
    </source>
</evidence>
<dbReference type="Gene3D" id="3.40.50.1970">
    <property type="match status" value="1"/>
</dbReference>
<dbReference type="PANTHER" id="PTHR43633:SF1">
    <property type="entry name" value="ALCOHOL DEHYDROGENASE YQHD"/>
    <property type="match status" value="1"/>
</dbReference>
<dbReference type="SUPFAM" id="SSF56796">
    <property type="entry name" value="Dehydroquinate synthase-like"/>
    <property type="match status" value="1"/>
</dbReference>
<feature type="domain" description="Alcohol dehydrogenase iron-type/glycerol dehydrogenase GldA" evidence="2">
    <location>
        <begin position="9"/>
        <end position="179"/>
    </location>
</feature>
<comment type="caution">
    <text evidence="4">The sequence shown here is derived from an EMBL/GenBank/DDBJ whole genome shotgun (WGS) entry which is preliminary data.</text>
</comment>
<dbReference type="GO" id="GO:0046872">
    <property type="term" value="F:metal ion binding"/>
    <property type="evidence" value="ECO:0007669"/>
    <property type="project" value="InterPro"/>
</dbReference>
<dbReference type="PANTHER" id="PTHR43633">
    <property type="entry name" value="ALCOHOL DEHYDROGENASE YQHD"/>
    <property type="match status" value="1"/>
</dbReference>
<dbReference type="InterPro" id="IPR001670">
    <property type="entry name" value="ADH_Fe/GldA"/>
</dbReference>
<dbReference type="GO" id="GO:1990362">
    <property type="term" value="F:butanol dehydrogenase (NAD+) activity"/>
    <property type="evidence" value="ECO:0007669"/>
    <property type="project" value="InterPro"/>
</dbReference>
<dbReference type="GO" id="GO:0005829">
    <property type="term" value="C:cytosol"/>
    <property type="evidence" value="ECO:0007669"/>
    <property type="project" value="TreeGrafter"/>
</dbReference>
<keyword evidence="1" id="KW-0560">Oxidoreductase</keyword>
<organism evidence="4 5">
    <name type="scientific">Candidatus Blautia pullicola</name>
    <dbReference type="NCBI Taxonomy" id="2838498"/>
    <lineage>
        <taxon>Bacteria</taxon>
        <taxon>Bacillati</taxon>
        <taxon>Bacillota</taxon>
        <taxon>Clostridia</taxon>
        <taxon>Lachnospirales</taxon>
        <taxon>Lachnospiraceae</taxon>
        <taxon>Blautia</taxon>
    </lineage>
</organism>
<dbReference type="AlphaFoldDB" id="A0A9D2FPQ5"/>
<evidence type="ECO:0000313" key="4">
    <source>
        <dbReference type="EMBL" id="HIZ65024.1"/>
    </source>
</evidence>
<reference evidence="4" key="1">
    <citation type="journal article" date="2021" name="PeerJ">
        <title>Extensive microbial diversity within the chicken gut microbiome revealed by metagenomics and culture.</title>
        <authorList>
            <person name="Gilroy R."/>
            <person name="Ravi A."/>
            <person name="Getino M."/>
            <person name="Pursley I."/>
            <person name="Horton D.L."/>
            <person name="Alikhan N.F."/>
            <person name="Baker D."/>
            <person name="Gharbi K."/>
            <person name="Hall N."/>
            <person name="Watson M."/>
            <person name="Adriaenssens E.M."/>
            <person name="Foster-Nyarko E."/>
            <person name="Jarju S."/>
            <person name="Secka A."/>
            <person name="Antonio M."/>
            <person name="Oren A."/>
            <person name="Chaudhuri R.R."/>
            <person name="La Ragione R."/>
            <person name="Hildebrand F."/>
            <person name="Pallen M.J."/>
        </authorList>
    </citation>
    <scope>NUCLEOTIDE SEQUENCE</scope>
    <source>
        <strain evidence="4">1068</strain>
    </source>
</reference>
<dbReference type="InterPro" id="IPR056798">
    <property type="entry name" value="ADH_Fe_C"/>
</dbReference>
<dbReference type="EMBL" id="DXBG01000093">
    <property type="protein sequence ID" value="HIZ65024.1"/>
    <property type="molecule type" value="Genomic_DNA"/>
</dbReference>
<dbReference type="Pfam" id="PF00465">
    <property type="entry name" value="Fe-ADH"/>
    <property type="match status" value="1"/>
</dbReference>
<reference evidence="4" key="2">
    <citation type="submission" date="2021-04" db="EMBL/GenBank/DDBJ databases">
        <authorList>
            <person name="Gilroy R."/>
        </authorList>
    </citation>
    <scope>NUCLEOTIDE SEQUENCE</scope>
    <source>
        <strain evidence="4">1068</strain>
    </source>
</reference>
<gene>
    <name evidence="4" type="ORF">H9809_03840</name>
</gene>
<dbReference type="FunFam" id="3.40.50.1970:FF:000003">
    <property type="entry name" value="Alcohol dehydrogenase, iron-containing"/>
    <property type="match status" value="1"/>
</dbReference>
<accession>A0A9D2FPQ5</accession>
<protein>
    <submittedName>
        <fullName evidence="4">Iron-containing alcohol dehydrogenase</fullName>
    </submittedName>
</protein>
<evidence type="ECO:0000259" key="3">
    <source>
        <dbReference type="Pfam" id="PF25137"/>
    </source>
</evidence>
<dbReference type="Proteomes" id="UP000824056">
    <property type="component" value="Unassembled WGS sequence"/>
</dbReference>
<dbReference type="InterPro" id="IPR044731">
    <property type="entry name" value="BDH-like"/>
</dbReference>
<proteinExistence type="predicted"/>
<evidence type="ECO:0000313" key="5">
    <source>
        <dbReference type="Proteomes" id="UP000824056"/>
    </source>
</evidence>
<dbReference type="CDD" id="cd08187">
    <property type="entry name" value="BDH"/>
    <property type="match status" value="1"/>
</dbReference>